<dbReference type="InterPro" id="IPR050300">
    <property type="entry name" value="GDXG_lipolytic_enzyme"/>
</dbReference>
<dbReference type="Pfam" id="PF07859">
    <property type="entry name" value="Abhydrolase_3"/>
    <property type="match status" value="1"/>
</dbReference>
<evidence type="ECO:0000259" key="2">
    <source>
        <dbReference type="Pfam" id="PF07859"/>
    </source>
</evidence>
<dbReference type="InterPro" id="IPR013094">
    <property type="entry name" value="AB_hydrolase_3"/>
</dbReference>
<organism evidence="3">
    <name type="scientific">Trepomonas sp. PC1</name>
    <dbReference type="NCBI Taxonomy" id="1076344"/>
    <lineage>
        <taxon>Eukaryota</taxon>
        <taxon>Metamonada</taxon>
        <taxon>Diplomonadida</taxon>
        <taxon>Hexamitidae</taxon>
        <taxon>Hexamitinae</taxon>
        <taxon>Trepomonas</taxon>
    </lineage>
</organism>
<name>A0A146KHF2_9EUKA</name>
<proteinExistence type="predicted"/>
<feature type="non-terminal residue" evidence="3">
    <location>
        <position position="1"/>
    </location>
</feature>
<sequence>ALDDAVEGYKELIKHYLPENIIIVGDSAGGNQALTLCLKLQELQITLPRALILLSPYGDISHQNTTYQTKAQIDPLLGYKVGGSFMNGGNPYLGVTDPTNPLISPIHGNFQAFPDTLIQVGTREVVESDSDVILQKMTESGVNVTLTKYKDMFHVFQILFPRLKESKAAWNEINQFIS</sequence>
<keyword evidence="1 3" id="KW-0378">Hydrolase</keyword>
<dbReference type="PANTHER" id="PTHR48081">
    <property type="entry name" value="AB HYDROLASE SUPERFAMILY PROTEIN C4A8.06C"/>
    <property type="match status" value="1"/>
</dbReference>
<feature type="domain" description="Alpha/beta hydrolase fold-3" evidence="2">
    <location>
        <begin position="1"/>
        <end position="157"/>
    </location>
</feature>
<evidence type="ECO:0000313" key="3">
    <source>
        <dbReference type="EMBL" id="JAP94679.1"/>
    </source>
</evidence>
<dbReference type="EMBL" id="GDID01001927">
    <property type="protein sequence ID" value="JAP94679.1"/>
    <property type="molecule type" value="Transcribed_RNA"/>
</dbReference>
<feature type="non-terminal residue" evidence="3">
    <location>
        <position position="178"/>
    </location>
</feature>
<dbReference type="GO" id="GO:0004806">
    <property type="term" value="F:triacylglycerol lipase activity"/>
    <property type="evidence" value="ECO:0007669"/>
    <property type="project" value="TreeGrafter"/>
</dbReference>
<gene>
    <name evidence="3" type="ORF">TPC1_12586</name>
</gene>
<dbReference type="Gene3D" id="3.40.50.1820">
    <property type="entry name" value="alpha/beta hydrolase"/>
    <property type="match status" value="1"/>
</dbReference>
<dbReference type="InterPro" id="IPR029058">
    <property type="entry name" value="AB_hydrolase_fold"/>
</dbReference>
<dbReference type="PANTHER" id="PTHR48081:SF30">
    <property type="entry name" value="ACETYL-HYDROLASE LIPR-RELATED"/>
    <property type="match status" value="1"/>
</dbReference>
<accession>A0A146KHF2</accession>
<reference evidence="3" key="1">
    <citation type="submission" date="2015-07" db="EMBL/GenBank/DDBJ databases">
        <title>Adaptation to a free-living lifestyle via gene acquisitions in the diplomonad Trepomonas sp. PC1.</title>
        <authorList>
            <person name="Xu F."/>
            <person name="Jerlstrom-Hultqvist J."/>
            <person name="Kolisko M."/>
            <person name="Simpson A.G.B."/>
            <person name="Roger A.J."/>
            <person name="Svard S.G."/>
            <person name="Andersson J.O."/>
        </authorList>
    </citation>
    <scope>NUCLEOTIDE SEQUENCE</scope>
    <source>
        <strain evidence="3">PC1</strain>
    </source>
</reference>
<dbReference type="AlphaFoldDB" id="A0A146KHF2"/>
<protein>
    <submittedName>
        <fullName evidence="3">Alpha/beta hydrolase fold-containing protein</fullName>
    </submittedName>
</protein>
<dbReference type="SUPFAM" id="SSF53474">
    <property type="entry name" value="alpha/beta-Hydrolases"/>
    <property type="match status" value="1"/>
</dbReference>
<evidence type="ECO:0000256" key="1">
    <source>
        <dbReference type="ARBA" id="ARBA00022801"/>
    </source>
</evidence>